<dbReference type="Gene3D" id="2.60.40.790">
    <property type="match status" value="1"/>
</dbReference>
<keyword evidence="12" id="KW-1185">Reference proteome</keyword>
<evidence type="ECO:0000256" key="5">
    <source>
        <dbReference type="ARBA" id="ARBA00022989"/>
    </source>
</evidence>
<evidence type="ECO:0000259" key="10">
    <source>
        <dbReference type="PROSITE" id="PS01031"/>
    </source>
</evidence>
<dbReference type="PROSITE" id="PS01031">
    <property type="entry name" value="SHSP"/>
    <property type="match status" value="1"/>
</dbReference>
<organism evidence="11 12">
    <name type="scientific">Dendrobium thyrsiflorum</name>
    <name type="common">Pinecone-like raceme dendrobium</name>
    <name type="synonym">Orchid</name>
    <dbReference type="NCBI Taxonomy" id="117978"/>
    <lineage>
        <taxon>Eukaryota</taxon>
        <taxon>Viridiplantae</taxon>
        <taxon>Streptophyta</taxon>
        <taxon>Embryophyta</taxon>
        <taxon>Tracheophyta</taxon>
        <taxon>Spermatophyta</taxon>
        <taxon>Magnoliopsida</taxon>
        <taxon>Liliopsida</taxon>
        <taxon>Asparagales</taxon>
        <taxon>Orchidaceae</taxon>
        <taxon>Epidendroideae</taxon>
        <taxon>Malaxideae</taxon>
        <taxon>Dendrobiinae</taxon>
        <taxon>Dendrobium</taxon>
    </lineage>
</organism>
<dbReference type="PANTHER" id="PTHR48017">
    <property type="entry name" value="OS05G0424000 PROTEIN-RELATED"/>
    <property type="match status" value="1"/>
</dbReference>
<dbReference type="InterPro" id="IPR008978">
    <property type="entry name" value="HSP20-like_chaperone"/>
</dbReference>
<comment type="caution">
    <text evidence="11">The sequence shown here is derived from an EMBL/GenBank/DDBJ whole genome shotgun (WGS) entry which is preliminary data.</text>
</comment>
<evidence type="ECO:0000256" key="2">
    <source>
        <dbReference type="ARBA" id="ARBA00022448"/>
    </source>
</evidence>
<keyword evidence="6 9" id="KW-0472">Membrane</keyword>
<feature type="domain" description="SHSP" evidence="10">
    <location>
        <begin position="340"/>
        <end position="454"/>
    </location>
</feature>
<dbReference type="CDD" id="cd06472">
    <property type="entry name" value="ACD_ScHsp26_like"/>
    <property type="match status" value="1"/>
</dbReference>
<accession>A0ABD0VB82</accession>
<evidence type="ECO:0000256" key="6">
    <source>
        <dbReference type="ARBA" id="ARBA00023136"/>
    </source>
</evidence>
<dbReference type="InterPro" id="IPR013057">
    <property type="entry name" value="AA_transpt_TM"/>
</dbReference>
<feature type="transmembrane region" description="Helical" evidence="9">
    <location>
        <begin position="302"/>
        <end position="320"/>
    </location>
</feature>
<feature type="transmembrane region" description="Helical" evidence="9">
    <location>
        <begin position="65"/>
        <end position="91"/>
    </location>
</feature>
<keyword evidence="5 9" id="KW-1133">Transmembrane helix</keyword>
<dbReference type="Pfam" id="PF01490">
    <property type="entry name" value="Aa_trans"/>
    <property type="match status" value="1"/>
</dbReference>
<evidence type="ECO:0000256" key="3">
    <source>
        <dbReference type="ARBA" id="ARBA00022692"/>
    </source>
</evidence>
<feature type="transmembrane region" description="Helical" evidence="9">
    <location>
        <begin position="180"/>
        <end position="201"/>
    </location>
</feature>
<feature type="transmembrane region" description="Helical" evidence="9">
    <location>
        <begin position="153"/>
        <end position="173"/>
    </location>
</feature>
<protein>
    <recommendedName>
        <fullName evidence="10">SHSP domain-containing protein</fullName>
    </recommendedName>
</protein>
<sequence>MAMVVEVEEDRARNDEKRPVVEVSDETAHQISTDPWYQVGFVLTTGINSSYVLGYSGSIMVPLGWIGGVVGLLLAAAISLNANVLVARLHNVGGKRQIRYRDLAGHIYGRKMYCLTWALQYVNLFMINTGYIILAGQALKAIYVLYRDDGALKLPYCIAIAGFVCALFAFGIPHLSALRIWLGFSTFFSFVYIVIAFVLSLRDGLSSQKRDYSIPASHWDRIFSTIGAIANLVFAYNTGMLPEIQATIKEPAIKNMEKALWFQFTVGGLPLYAVTFMGYWAYGSSTSSYLLNSVHGPVWVKTVANIASFLQTVIALHAFIRRSAGEMSIMGRSNDLDLDPFTVYQDRCFDWKETAKAHVFKADLPGLKREEVKVEVEEGSVLKISGESKREEEETTDTWHRVERSSRSFLRRFRLPKHTRPDDVKAAMENGVLTVTVLKEEVKKSVVKSIEISD</sequence>
<name>A0ABD0VB82_DENTH</name>
<reference evidence="11 12" key="1">
    <citation type="journal article" date="2024" name="Plant Biotechnol. J.">
        <title>Dendrobium thyrsiflorum genome and its molecular insights into genes involved in important horticultural traits.</title>
        <authorList>
            <person name="Chen B."/>
            <person name="Wang J.Y."/>
            <person name="Zheng P.J."/>
            <person name="Li K.L."/>
            <person name="Liang Y.M."/>
            <person name="Chen X.F."/>
            <person name="Zhang C."/>
            <person name="Zhao X."/>
            <person name="He X."/>
            <person name="Zhang G.Q."/>
            <person name="Liu Z.J."/>
            <person name="Xu Q."/>
        </authorList>
    </citation>
    <scope>NUCLEOTIDE SEQUENCE [LARGE SCALE GENOMIC DNA]</scope>
    <source>
        <strain evidence="11">GZMU011</strain>
    </source>
</reference>
<dbReference type="EMBL" id="JANQDX010000009">
    <property type="protein sequence ID" value="KAL0919663.1"/>
    <property type="molecule type" value="Genomic_DNA"/>
</dbReference>
<dbReference type="Proteomes" id="UP001552299">
    <property type="component" value="Unassembled WGS sequence"/>
</dbReference>
<dbReference type="Pfam" id="PF00011">
    <property type="entry name" value="HSP20"/>
    <property type="match status" value="1"/>
</dbReference>
<comment type="similarity">
    <text evidence="7 8">Belongs to the small heat shock protein (HSP20) family.</text>
</comment>
<feature type="transmembrane region" description="Helical" evidence="9">
    <location>
        <begin position="221"/>
        <end position="239"/>
    </location>
</feature>
<feature type="transmembrane region" description="Helical" evidence="9">
    <location>
        <begin position="260"/>
        <end position="282"/>
    </location>
</feature>
<evidence type="ECO:0000256" key="1">
    <source>
        <dbReference type="ARBA" id="ARBA00004370"/>
    </source>
</evidence>
<evidence type="ECO:0000313" key="12">
    <source>
        <dbReference type="Proteomes" id="UP001552299"/>
    </source>
</evidence>
<evidence type="ECO:0000256" key="4">
    <source>
        <dbReference type="ARBA" id="ARBA00022970"/>
    </source>
</evidence>
<keyword evidence="4" id="KW-0029">Amino-acid transport</keyword>
<comment type="subcellular location">
    <subcellularLocation>
        <location evidence="1">Membrane</location>
    </subcellularLocation>
</comment>
<keyword evidence="3 9" id="KW-0812">Transmembrane</keyword>
<evidence type="ECO:0000256" key="8">
    <source>
        <dbReference type="RuleBase" id="RU003616"/>
    </source>
</evidence>
<keyword evidence="2" id="KW-0813">Transport</keyword>
<gene>
    <name evidence="11" type="ORF">M5K25_011776</name>
</gene>
<dbReference type="AlphaFoldDB" id="A0ABD0VB82"/>
<dbReference type="GO" id="GO:0006865">
    <property type="term" value="P:amino acid transport"/>
    <property type="evidence" value="ECO:0007669"/>
    <property type="project" value="UniProtKB-KW"/>
</dbReference>
<evidence type="ECO:0000256" key="7">
    <source>
        <dbReference type="PROSITE-ProRule" id="PRU00285"/>
    </source>
</evidence>
<dbReference type="GO" id="GO:0016020">
    <property type="term" value="C:membrane"/>
    <property type="evidence" value="ECO:0007669"/>
    <property type="project" value="UniProtKB-SubCell"/>
</dbReference>
<evidence type="ECO:0000256" key="9">
    <source>
        <dbReference type="SAM" id="Phobius"/>
    </source>
</evidence>
<dbReference type="InterPro" id="IPR002068">
    <property type="entry name" value="A-crystallin/Hsp20_dom"/>
</dbReference>
<proteinExistence type="inferred from homology"/>
<feature type="transmembrane region" description="Helical" evidence="9">
    <location>
        <begin position="112"/>
        <end position="133"/>
    </location>
</feature>
<dbReference type="SUPFAM" id="SSF49764">
    <property type="entry name" value="HSP20-like chaperones"/>
    <property type="match status" value="1"/>
</dbReference>
<evidence type="ECO:0000313" key="11">
    <source>
        <dbReference type="EMBL" id="KAL0919663.1"/>
    </source>
</evidence>